<dbReference type="GO" id="GO:0004497">
    <property type="term" value="F:monooxygenase activity"/>
    <property type="evidence" value="ECO:0007669"/>
    <property type="project" value="UniProtKB-KW"/>
</dbReference>
<dbReference type="InterPro" id="IPR011251">
    <property type="entry name" value="Luciferase-like_dom"/>
</dbReference>
<dbReference type="PIRSF" id="PIRSF000337">
    <property type="entry name" value="NTA_MOA"/>
    <property type="match status" value="1"/>
</dbReference>
<sequence length="453" mass="50116">MSKVGKLRLGAFMYPAGHHVAAWRHPDTAADATTSLTQRIAFAQAAERAKFDLIFLADGVAAHTDDLKSLSRTDEWAVGFEPLTLLSALAVVTERIGLVATASTTFNEPFNLARKFASLDQISAGRAGWNLVTSSNPLELENFGNISQFAHQDRYARAEEFADVVLGLWNSWQDDAFLRDKHSGLFFDREKLHILGHRGRHFRVRGPLTVSRSPQGHPVVVQAGSSEAGKELAARTAEVVFTAQRTLPEAQSFYADLKGRLEKYGRHPDDLKIMPGVFPVVGRSEAEAREKFEQIQSLIHPDVGLELLSNLSGGVDLSAYPLDGPLPDLSETERGKSRQQLIIDLARRENLTIRQLYETIAGARGHWQLVGTAETIANELEERFNKGGADGFNIMPPTVPGGLDDFIELVIPELRRRGLFRTEYEGRTLRENLGLKHPAHRAPHREPGSQAAE</sequence>
<evidence type="ECO:0000256" key="6">
    <source>
        <dbReference type="SAM" id="MobiDB-lite"/>
    </source>
</evidence>
<evidence type="ECO:0000313" key="8">
    <source>
        <dbReference type="EMBL" id="MET3595275.1"/>
    </source>
</evidence>
<dbReference type="PANTHER" id="PTHR30011:SF16">
    <property type="entry name" value="C2H2 FINGER DOMAIN TRANSCRIPTION FACTOR (EUROFUNG)-RELATED"/>
    <property type="match status" value="1"/>
</dbReference>
<keyword evidence="9" id="KW-1185">Reference proteome</keyword>
<dbReference type="CDD" id="cd01095">
    <property type="entry name" value="Nitrilotriacetate_monoxgenase"/>
    <property type="match status" value="1"/>
</dbReference>
<dbReference type="InterPro" id="IPR016215">
    <property type="entry name" value="NTA_MOA"/>
</dbReference>
<dbReference type="PANTHER" id="PTHR30011">
    <property type="entry name" value="ALKANESULFONATE MONOOXYGENASE-RELATED"/>
    <property type="match status" value="1"/>
</dbReference>
<keyword evidence="3" id="KW-0560">Oxidoreductase</keyword>
<evidence type="ECO:0000256" key="4">
    <source>
        <dbReference type="ARBA" id="ARBA00023033"/>
    </source>
</evidence>
<evidence type="ECO:0000256" key="1">
    <source>
        <dbReference type="ARBA" id="ARBA00022630"/>
    </source>
</evidence>
<dbReference type="InterPro" id="IPR036661">
    <property type="entry name" value="Luciferase-like_sf"/>
</dbReference>
<dbReference type="Gene3D" id="3.20.20.30">
    <property type="entry name" value="Luciferase-like domain"/>
    <property type="match status" value="1"/>
</dbReference>
<evidence type="ECO:0000256" key="2">
    <source>
        <dbReference type="ARBA" id="ARBA00022643"/>
    </source>
</evidence>
<dbReference type="SUPFAM" id="SSF51679">
    <property type="entry name" value="Bacterial luciferase-like"/>
    <property type="match status" value="1"/>
</dbReference>
<reference evidence="8 9" key="1">
    <citation type="submission" date="2024-06" db="EMBL/GenBank/DDBJ databases">
        <title>Genomic Encyclopedia of Type Strains, Phase IV (KMG-IV): sequencing the most valuable type-strain genomes for metagenomic binning, comparative biology and taxonomic classification.</title>
        <authorList>
            <person name="Goeker M."/>
        </authorList>
    </citation>
    <scope>NUCLEOTIDE SEQUENCE [LARGE SCALE GENOMIC DNA]</scope>
    <source>
        <strain evidence="8 9">DSM 29846</strain>
    </source>
</reference>
<keyword evidence="1" id="KW-0285">Flavoprotein</keyword>
<dbReference type="Proteomes" id="UP001549036">
    <property type="component" value="Unassembled WGS sequence"/>
</dbReference>
<dbReference type="EMBL" id="JBEPLM010000009">
    <property type="protein sequence ID" value="MET3595275.1"/>
    <property type="molecule type" value="Genomic_DNA"/>
</dbReference>
<dbReference type="NCBIfam" id="TIGR03860">
    <property type="entry name" value="FMN_nitrolo"/>
    <property type="match status" value="1"/>
</dbReference>
<protein>
    <submittedName>
        <fullName evidence="8">FMN-dependent oxidoreductase (Nitrilotriacetate monooxygenase family)</fullName>
    </submittedName>
</protein>
<gene>
    <name evidence="8" type="ORF">ABID26_004687</name>
</gene>
<evidence type="ECO:0000256" key="3">
    <source>
        <dbReference type="ARBA" id="ARBA00023002"/>
    </source>
</evidence>
<dbReference type="InterPro" id="IPR051260">
    <property type="entry name" value="Diverse_substr_monoxygenases"/>
</dbReference>
<dbReference type="Pfam" id="PF00296">
    <property type="entry name" value="Bac_luciferase"/>
    <property type="match status" value="1"/>
</dbReference>
<name>A0ABV2HXB4_9HYPH</name>
<keyword evidence="4 8" id="KW-0503">Monooxygenase</keyword>
<keyword evidence="2" id="KW-0288">FMN</keyword>
<comment type="caution">
    <text evidence="8">The sequence shown here is derived from an EMBL/GenBank/DDBJ whole genome shotgun (WGS) entry which is preliminary data.</text>
</comment>
<evidence type="ECO:0000313" key="9">
    <source>
        <dbReference type="Proteomes" id="UP001549036"/>
    </source>
</evidence>
<organism evidence="8 9">
    <name type="scientific">Mesorhizobium shonense</name>
    <dbReference type="NCBI Taxonomy" id="1209948"/>
    <lineage>
        <taxon>Bacteria</taxon>
        <taxon>Pseudomonadati</taxon>
        <taxon>Pseudomonadota</taxon>
        <taxon>Alphaproteobacteria</taxon>
        <taxon>Hyphomicrobiales</taxon>
        <taxon>Phyllobacteriaceae</taxon>
        <taxon>Mesorhizobium</taxon>
    </lineage>
</organism>
<proteinExistence type="inferred from homology"/>
<accession>A0ABV2HXB4</accession>
<comment type="similarity">
    <text evidence="5">Belongs to the NtaA/SnaA/DszA monooxygenase family.</text>
</comment>
<feature type="region of interest" description="Disordered" evidence="6">
    <location>
        <begin position="431"/>
        <end position="453"/>
    </location>
</feature>
<evidence type="ECO:0000256" key="5">
    <source>
        <dbReference type="ARBA" id="ARBA00033748"/>
    </source>
</evidence>
<feature type="domain" description="Luciferase-like" evidence="7">
    <location>
        <begin position="22"/>
        <end position="390"/>
    </location>
</feature>
<evidence type="ECO:0000259" key="7">
    <source>
        <dbReference type="Pfam" id="PF00296"/>
    </source>
</evidence>